<evidence type="ECO:0000259" key="3">
    <source>
        <dbReference type="Pfam" id="PF04389"/>
    </source>
</evidence>
<reference evidence="5" key="1">
    <citation type="submission" date="2016-10" db="EMBL/GenBank/DDBJ databases">
        <authorList>
            <person name="Varghese N."/>
            <person name="Submissions S."/>
        </authorList>
    </citation>
    <scope>NUCLEOTIDE SEQUENCE [LARGE SCALE GENOMIC DNA]</scope>
    <source>
        <strain evidence="5">ATCC 25963</strain>
    </source>
</reference>
<keyword evidence="5" id="KW-1185">Reference proteome</keyword>
<feature type="transmembrane region" description="Helical" evidence="2">
    <location>
        <begin position="464"/>
        <end position="484"/>
    </location>
</feature>
<dbReference type="OrthoDB" id="9778250at2"/>
<dbReference type="InterPro" id="IPR045175">
    <property type="entry name" value="M28_fam"/>
</dbReference>
<dbReference type="EMBL" id="FOMX01000016">
    <property type="protein sequence ID" value="SFE62314.1"/>
    <property type="molecule type" value="Genomic_DNA"/>
</dbReference>
<evidence type="ECO:0000313" key="5">
    <source>
        <dbReference type="Proteomes" id="UP000199400"/>
    </source>
</evidence>
<feature type="transmembrane region" description="Helical" evidence="2">
    <location>
        <begin position="552"/>
        <end position="573"/>
    </location>
</feature>
<protein>
    <submittedName>
        <fullName evidence="4">Zn-dependent amino-or carboxypeptidase, M28 family</fullName>
    </submittedName>
</protein>
<dbReference type="STRING" id="54.SAMN02745121_04916"/>
<sequence length="778" mass="79296">MTTTGERGSGLRGAAAFVAAAGLLAGALALVQTRLEPPPARGEDVPEDMFSAARALARLERLIGDDAPHPVGSPAAAALRERMLAEFAALGVQAEVQEGFACGPRSAGCGRVWNVVAALPGREEGPALLVSAHYDSVAAGPGAGDDGSGVAASFEVARALLAGPRPRNPVVFVLVDGEESGLLGAQAFVDAHPRAASIGAVINLDAGGTRGVTSLTRTTADNDGLIAAIAEAVPRPYGASVIGAVYGLTPYDTDFTVYKNAGWPALDFGFGEDKAHYHTPLDRLANLDPPSVQHLGDTALAAVRALAEADLGALPERSRVYVDALGASLLHLRTLWIPGLAALALGLLVPVARRLAREVGGDRRAWLARGLGFAVLVGAPAAIGAGLMAAIAWLTAAEVAGHAAPLPARVALWTAVLAAGGALVGPLARADAAARAWLWLGPWLWLAAIAAVTAVALPGASVGALPPALLAGVLAFATCCIGHARSGMSWGTWPSGLLVLLGLALPALMWLQAAVRVEAVFGLGPAAAGVLALLASLLAPLWHGLSRLRGPLVLALAVVSAGATAIAVTSPAYSEARPRRLSLLYHLDADRDAGRWVVGADAPLPAGLQGAAPFGPAKPAFAWDTDASPSFVAPAGSPPPELAPPQVEPEADPEPPPSSGRRVVVRVRSARGARVMAMFVPEAAGLRAVAMNGIALPPYPEHRRKYVAGGEVYGLVAPPPEGVVVTLELDSEDPVEAVVWDLSEGLPAAGDALKAARPTWAVPSHGGDRTMVSRQISL</sequence>
<feature type="transmembrane region" description="Helical" evidence="2">
    <location>
        <begin position="436"/>
        <end position="458"/>
    </location>
</feature>
<feature type="region of interest" description="Disordered" evidence="1">
    <location>
        <begin position="632"/>
        <end position="662"/>
    </location>
</feature>
<dbReference type="RefSeq" id="WP_096329190.1">
    <property type="nucleotide sequence ID" value="NZ_FOMX01000016.1"/>
</dbReference>
<dbReference type="Pfam" id="PF04389">
    <property type="entry name" value="Peptidase_M28"/>
    <property type="match status" value="1"/>
</dbReference>
<dbReference type="GO" id="GO:0004180">
    <property type="term" value="F:carboxypeptidase activity"/>
    <property type="evidence" value="ECO:0007669"/>
    <property type="project" value="UniProtKB-KW"/>
</dbReference>
<keyword evidence="2" id="KW-0472">Membrane</keyword>
<dbReference type="PANTHER" id="PTHR12147:SF26">
    <property type="entry name" value="PEPTIDASE M28 DOMAIN-CONTAINING PROTEIN"/>
    <property type="match status" value="1"/>
</dbReference>
<name>A0A1I2C201_9BACT</name>
<evidence type="ECO:0000313" key="4">
    <source>
        <dbReference type="EMBL" id="SFE62314.1"/>
    </source>
</evidence>
<proteinExistence type="predicted"/>
<feature type="transmembrane region" description="Helical" evidence="2">
    <location>
        <begin position="335"/>
        <end position="352"/>
    </location>
</feature>
<dbReference type="GO" id="GO:0006508">
    <property type="term" value="P:proteolysis"/>
    <property type="evidence" value="ECO:0007669"/>
    <property type="project" value="InterPro"/>
</dbReference>
<dbReference type="PANTHER" id="PTHR12147">
    <property type="entry name" value="METALLOPEPTIDASE M28 FAMILY MEMBER"/>
    <property type="match status" value="1"/>
</dbReference>
<keyword evidence="4" id="KW-0378">Hydrolase</keyword>
<keyword evidence="2" id="KW-0812">Transmembrane</keyword>
<dbReference type="Proteomes" id="UP000199400">
    <property type="component" value="Unassembled WGS sequence"/>
</dbReference>
<feature type="compositionally biased region" description="Pro residues" evidence="1">
    <location>
        <begin position="636"/>
        <end position="647"/>
    </location>
</feature>
<feature type="transmembrane region" description="Helical" evidence="2">
    <location>
        <begin position="496"/>
        <end position="513"/>
    </location>
</feature>
<feature type="domain" description="Peptidase M28" evidence="3">
    <location>
        <begin position="114"/>
        <end position="302"/>
    </location>
</feature>
<dbReference type="GO" id="GO:0008235">
    <property type="term" value="F:metalloexopeptidase activity"/>
    <property type="evidence" value="ECO:0007669"/>
    <property type="project" value="InterPro"/>
</dbReference>
<dbReference type="SUPFAM" id="SSF53187">
    <property type="entry name" value="Zn-dependent exopeptidases"/>
    <property type="match status" value="1"/>
</dbReference>
<dbReference type="AlphaFoldDB" id="A0A1I2C201"/>
<feature type="transmembrane region" description="Helical" evidence="2">
    <location>
        <begin position="519"/>
        <end position="540"/>
    </location>
</feature>
<accession>A0A1I2C201</accession>
<gene>
    <name evidence="4" type="ORF">SAMN02745121_04916</name>
</gene>
<evidence type="ECO:0000256" key="1">
    <source>
        <dbReference type="SAM" id="MobiDB-lite"/>
    </source>
</evidence>
<organism evidence="4 5">
    <name type="scientific">Nannocystis exedens</name>
    <dbReference type="NCBI Taxonomy" id="54"/>
    <lineage>
        <taxon>Bacteria</taxon>
        <taxon>Pseudomonadati</taxon>
        <taxon>Myxococcota</taxon>
        <taxon>Polyangia</taxon>
        <taxon>Nannocystales</taxon>
        <taxon>Nannocystaceae</taxon>
        <taxon>Nannocystis</taxon>
    </lineage>
</organism>
<feature type="transmembrane region" description="Helical" evidence="2">
    <location>
        <begin position="406"/>
        <end position="424"/>
    </location>
</feature>
<dbReference type="Gene3D" id="3.40.630.10">
    <property type="entry name" value="Zn peptidases"/>
    <property type="match status" value="1"/>
</dbReference>
<keyword evidence="4" id="KW-0645">Protease</keyword>
<keyword evidence="2" id="KW-1133">Transmembrane helix</keyword>
<keyword evidence="4" id="KW-0121">Carboxypeptidase</keyword>
<dbReference type="InterPro" id="IPR007484">
    <property type="entry name" value="Peptidase_M28"/>
</dbReference>
<feature type="transmembrane region" description="Helical" evidence="2">
    <location>
        <begin position="373"/>
        <end position="394"/>
    </location>
</feature>
<evidence type="ECO:0000256" key="2">
    <source>
        <dbReference type="SAM" id="Phobius"/>
    </source>
</evidence>